<comment type="caution">
    <text evidence="2">The sequence shown here is derived from an EMBL/GenBank/DDBJ whole genome shotgun (WGS) entry which is preliminary data.</text>
</comment>
<sequence length="169" mass="18068">MSVMPERGERLCVTPARHGIVTMHWCDAHAARQQGMDSTTGFDGDRRCRRRRAASGREDEGGVDEVPRLRNVNTGDSKQRLNGKVGKAKAVPEVEKTMATGKTASTKGSPAAVGSHDDDDGDNGLKTHWQQRQLTAAVAALLAVESAARFAAARARIREDGEGDGGGYL</sequence>
<proteinExistence type="predicted"/>
<feature type="region of interest" description="Disordered" evidence="1">
    <location>
        <begin position="35"/>
        <end position="126"/>
    </location>
</feature>
<reference evidence="2 3" key="1">
    <citation type="submission" date="2019-11" db="EMBL/GenBank/DDBJ databases">
        <title>Whole genome sequence of Oryza granulata.</title>
        <authorList>
            <person name="Li W."/>
        </authorList>
    </citation>
    <scope>NUCLEOTIDE SEQUENCE [LARGE SCALE GENOMIC DNA]</scope>
    <source>
        <strain evidence="3">cv. Menghai</strain>
        <tissue evidence="2">Leaf</tissue>
    </source>
</reference>
<name>A0A6G1DCB5_9ORYZ</name>
<evidence type="ECO:0000313" key="2">
    <source>
        <dbReference type="EMBL" id="KAF0909814.1"/>
    </source>
</evidence>
<gene>
    <name evidence="2" type="ORF">E2562_000133</name>
</gene>
<keyword evidence="3" id="KW-1185">Reference proteome</keyword>
<dbReference type="AlphaFoldDB" id="A0A6G1DCB5"/>
<feature type="compositionally biased region" description="Basic and acidic residues" evidence="1">
    <location>
        <begin position="55"/>
        <end position="68"/>
    </location>
</feature>
<organism evidence="2 3">
    <name type="scientific">Oryza meyeriana var. granulata</name>
    <dbReference type="NCBI Taxonomy" id="110450"/>
    <lineage>
        <taxon>Eukaryota</taxon>
        <taxon>Viridiplantae</taxon>
        <taxon>Streptophyta</taxon>
        <taxon>Embryophyta</taxon>
        <taxon>Tracheophyta</taxon>
        <taxon>Spermatophyta</taxon>
        <taxon>Magnoliopsida</taxon>
        <taxon>Liliopsida</taxon>
        <taxon>Poales</taxon>
        <taxon>Poaceae</taxon>
        <taxon>BOP clade</taxon>
        <taxon>Oryzoideae</taxon>
        <taxon>Oryzeae</taxon>
        <taxon>Oryzinae</taxon>
        <taxon>Oryza</taxon>
        <taxon>Oryza meyeriana</taxon>
    </lineage>
</organism>
<dbReference type="Proteomes" id="UP000479710">
    <property type="component" value="Unassembled WGS sequence"/>
</dbReference>
<evidence type="ECO:0000256" key="1">
    <source>
        <dbReference type="SAM" id="MobiDB-lite"/>
    </source>
</evidence>
<protein>
    <submittedName>
        <fullName evidence="2">Uncharacterized protein</fullName>
    </submittedName>
</protein>
<accession>A0A6G1DCB5</accession>
<dbReference type="EMBL" id="SPHZ02000006">
    <property type="protein sequence ID" value="KAF0909814.1"/>
    <property type="molecule type" value="Genomic_DNA"/>
</dbReference>
<evidence type="ECO:0000313" key="3">
    <source>
        <dbReference type="Proteomes" id="UP000479710"/>
    </source>
</evidence>